<organism evidence="1 2">
    <name type="scientific">Solibaculum intestinale</name>
    <dbReference type="NCBI Taxonomy" id="3133165"/>
    <lineage>
        <taxon>Bacteria</taxon>
        <taxon>Bacillati</taxon>
        <taxon>Bacillota</taxon>
        <taxon>Clostridia</taxon>
        <taxon>Eubacteriales</taxon>
        <taxon>Oscillospiraceae</taxon>
        <taxon>Solibaculum</taxon>
    </lineage>
</organism>
<sequence length="147" mass="16370">MKKDVLIDIKSLHQVDDASDTMELTTIGSFTRMNGNYYITYRESEATGLDGVVTTLKVEGDRKVTLIRGGAQHSRLVLEKGQRHHCAYDTGFGAMMVGIFAEQIDVELKETGGKLHFRYNLDINADLASRNDVQITIREAGNNACQM</sequence>
<dbReference type="InterPro" id="IPR012674">
    <property type="entry name" value="Calycin"/>
</dbReference>
<dbReference type="RefSeq" id="WP_349217432.1">
    <property type="nucleotide sequence ID" value="NZ_JBBMFD010000001.1"/>
</dbReference>
<dbReference type="SUPFAM" id="SSF50814">
    <property type="entry name" value="Lipocalins"/>
    <property type="match status" value="1"/>
</dbReference>
<proteinExistence type="predicted"/>
<dbReference type="InterPro" id="IPR015231">
    <property type="entry name" value="DUF1934"/>
</dbReference>
<evidence type="ECO:0000313" key="2">
    <source>
        <dbReference type="Proteomes" id="UP001489509"/>
    </source>
</evidence>
<accession>A0ABV1DW12</accession>
<dbReference type="Gene3D" id="2.40.128.20">
    <property type="match status" value="1"/>
</dbReference>
<dbReference type="Pfam" id="PF09148">
    <property type="entry name" value="DUF1934"/>
    <property type="match status" value="1"/>
</dbReference>
<protein>
    <submittedName>
        <fullName evidence="1">DUF1934 domain-containing protein</fullName>
    </submittedName>
</protein>
<keyword evidence="2" id="KW-1185">Reference proteome</keyword>
<reference evidence="1 2" key="1">
    <citation type="submission" date="2024-03" db="EMBL/GenBank/DDBJ databases">
        <title>Human intestinal bacterial collection.</title>
        <authorList>
            <person name="Pauvert C."/>
            <person name="Hitch T.C.A."/>
            <person name="Clavel T."/>
        </authorList>
    </citation>
    <scope>NUCLEOTIDE SEQUENCE [LARGE SCALE GENOMIC DNA]</scope>
    <source>
        <strain evidence="1 2">CLA-JM-H44</strain>
    </source>
</reference>
<evidence type="ECO:0000313" key="1">
    <source>
        <dbReference type="EMBL" id="MEQ2439206.1"/>
    </source>
</evidence>
<dbReference type="Proteomes" id="UP001489509">
    <property type="component" value="Unassembled WGS sequence"/>
</dbReference>
<dbReference type="EMBL" id="JBBMFD010000001">
    <property type="protein sequence ID" value="MEQ2439206.1"/>
    <property type="molecule type" value="Genomic_DNA"/>
</dbReference>
<name>A0ABV1DW12_9FIRM</name>
<gene>
    <name evidence="1" type="ORF">WMO26_00005</name>
</gene>
<comment type="caution">
    <text evidence="1">The sequence shown here is derived from an EMBL/GenBank/DDBJ whole genome shotgun (WGS) entry which is preliminary data.</text>
</comment>